<dbReference type="InterPro" id="IPR033312">
    <property type="entry name" value="DDB2"/>
</dbReference>
<comment type="similarity">
    <text evidence="2">Belongs to the WD repeat DDB2/WDR76 family.</text>
</comment>
<dbReference type="EMBL" id="NCKV01006194">
    <property type="protein sequence ID" value="RWS23586.1"/>
    <property type="molecule type" value="Genomic_DNA"/>
</dbReference>
<keyword evidence="4 12" id="KW-0853">WD repeat</keyword>
<dbReference type="InterPro" id="IPR015943">
    <property type="entry name" value="WD40/YVTN_repeat-like_dom_sf"/>
</dbReference>
<keyword evidence="10" id="KW-0539">Nucleus</keyword>
<evidence type="ECO:0000256" key="3">
    <source>
        <dbReference type="ARBA" id="ARBA00014580"/>
    </source>
</evidence>
<proteinExistence type="inferred from homology"/>
<keyword evidence="6" id="KW-0227">DNA damage</keyword>
<dbReference type="GO" id="GO:0080008">
    <property type="term" value="C:Cul4-RING E3 ubiquitin ligase complex"/>
    <property type="evidence" value="ECO:0007669"/>
    <property type="project" value="InterPro"/>
</dbReference>
<sequence>MARYYKSKHQRRFASLDVNCDKKMLMAGDNCGYIHLLSTGRDNVTKVANVSQSVHNGHILHCEFNPVQPHIIVTSSVDRLVKIWDLRMISRNPKPVFKHEFKFPLNAATFNPSNGATLVVADNREQIAIFRGPTWEKELVVRHAHHQYQMNSLLKV</sequence>
<organism evidence="13 14">
    <name type="scientific">Leptotrombidium deliense</name>
    <dbReference type="NCBI Taxonomy" id="299467"/>
    <lineage>
        <taxon>Eukaryota</taxon>
        <taxon>Metazoa</taxon>
        <taxon>Ecdysozoa</taxon>
        <taxon>Arthropoda</taxon>
        <taxon>Chelicerata</taxon>
        <taxon>Arachnida</taxon>
        <taxon>Acari</taxon>
        <taxon>Acariformes</taxon>
        <taxon>Trombidiformes</taxon>
        <taxon>Prostigmata</taxon>
        <taxon>Anystina</taxon>
        <taxon>Parasitengona</taxon>
        <taxon>Trombiculoidea</taxon>
        <taxon>Trombiculidae</taxon>
        <taxon>Leptotrombidium</taxon>
    </lineage>
</organism>
<gene>
    <name evidence="13" type="ORF">B4U80_13348</name>
</gene>
<name>A0A443S7Q1_9ACAR</name>
<evidence type="ECO:0000256" key="5">
    <source>
        <dbReference type="ARBA" id="ARBA00022737"/>
    </source>
</evidence>
<keyword evidence="8" id="KW-0238">DNA-binding</keyword>
<dbReference type="GO" id="GO:0003684">
    <property type="term" value="F:damaged DNA binding"/>
    <property type="evidence" value="ECO:0007669"/>
    <property type="project" value="InterPro"/>
</dbReference>
<dbReference type="PROSITE" id="PS00678">
    <property type="entry name" value="WD_REPEATS_1"/>
    <property type="match status" value="1"/>
</dbReference>
<evidence type="ECO:0000256" key="12">
    <source>
        <dbReference type="PROSITE-ProRule" id="PRU00221"/>
    </source>
</evidence>
<dbReference type="STRING" id="299467.A0A443S7Q1"/>
<dbReference type="SMART" id="SM00320">
    <property type="entry name" value="WD40"/>
    <property type="match status" value="2"/>
</dbReference>
<accession>A0A443S7Q1</accession>
<dbReference type="PROSITE" id="PS50082">
    <property type="entry name" value="WD_REPEATS_2"/>
    <property type="match status" value="1"/>
</dbReference>
<dbReference type="GO" id="GO:0006281">
    <property type="term" value="P:DNA repair"/>
    <property type="evidence" value="ECO:0007669"/>
    <property type="project" value="UniProtKB-KW"/>
</dbReference>
<evidence type="ECO:0000256" key="6">
    <source>
        <dbReference type="ARBA" id="ARBA00022763"/>
    </source>
</evidence>
<keyword evidence="7" id="KW-0833">Ubl conjugation pathway</keyword>
<evidence type="ECO:0000256" key="9">
    <source>
        <dbReference type="ARBA" id="ARBA00023204"/>
    </source>
</evidence>
<evidence type="ECO:0000313" key="14">
    <source>
        <dbReference type="Proteomes" id="UP000288716"/>
    </source>
</evidence>
<comment type="subcellular location">
    <subcellularLocation>
        <location evidence="1">Nucleus</location>
    </subcellularLocation>
</comment>
<dbReference type="AlphaFoldDB" id="A0A443S7Q1"/>
<feature type="repeat" description="WD" evidence="12">
    <location>
        <begin position="52"/>
        <end position="87"/>
    </location>
</feature>
<evidence type="ECO:0000256" key="8">
    <source>
        <dbReference type="ARBA" id="ARBA00023125"/>
    </source>
</evidence>
<dbReference type="InterPro" id="IPR036322">
    <property type="entry name" value="WD40_repeat_dom_sf"/>
</dbReference>
<dbReference type="Proteomes" id="UP000288716">
    <property type="component" value="Unassembled WGS sequence"/>
</dbReference>
<dbReference type="VEuPathDB" id="VectorBase:LDEU008454"/>
<evidence type="ECO:0000256" key="7">
    <source>
        <dbReference type="ARBA" id="ARBA00022786"/>
    </source>
</evidence>
<dbReference type="GO" id="GO:0005634">
    <property type="term" value="C:nucleus"/>
    <property type="evidence" value="ECO:0007669"/>
    <property type="project" value="UniProtKB-SubCell"/>
</dbReference>
<dbReference type="PANTHER" id="PTHR15169:SF0">
    <property type="entry name" value="DNA DAMAGE-BINDING PROTEIN 2"/>
    <property type="match status" value="1"/>
</dbReference>
<keyword evidence="14" id="KW-1185">Reference proteome</keyword>
<dbReference type="OrthoDB" id="9890280at2759"/>
<dbReference type="InterPro" id="IPR001680">
    <property type="entry name" value="WD40_rpt"/>
</dbReference>
<evidence type="ECO:0000256" key="4">
    <source>
        <dbReference type="ARBA" id="ARBA00022574"/>
    </source>
</evidence>
<keyword evidence="9" id="KW-0234">DNA repair</keyword>
<protein>
    <recommendedName>
        <fullName evidence="3">DNA damage-binding protein 2</fullName>
    </recommendedName>
    <alternativeName>
        <fullName evidence="11">Damage-specific DNA-binding protein 2</fullName>
    </alternativeName>
</protein>
<evidence type="ECO:0000256" key="2">
    <source>
        <dbReference type="ARBA" id="ARBA00005434"/>
    </source>
</evidence>
<dbReference type="PANTHER" id="PTHR15169">
    <property type="entry name" value="DAMAGE-SPECIFIC DNA BINDING PROTEIN 2"/>
    <property type="match status" value="1"/>
</dbReference>
<evidence type="ECO:0000256" key="1">
    <source>
        <dbReference type="ARBA" id="ARBA00004123"/>
    </source>
</evidence>
<evidence type="ECO:0000256" key="10">
    <source>
        <dbReference type="ARBA" id="ARBA00023242"/>
    </source>
</evidence>
<dbReference type="InterPro" id="IPR019775">
    <property type="entry name" value="WD40_repeat_CS"/>
</dbReference>
<keyword evidence="5" id="KW-0677">Repeat</keyword>
<dbReference type="Gene3D" id="2.130.10.10">
    <property type="entry name" value="YVTN repeat-like/Quinoprotein amine dehydrogenase"/>
    <property type="match status" value="1"/>
</dbReference>
<evidence type="ECO:0000256" key="11">
    <source>
        <dbReference type="ARBA" id="ARBA00031670"/>
    </source>
</evidence>
<comment type="caution">
    <text evidence="13">The sequence shown here is derived from an EMBL/GenBank/DDBJ whole genome shotgun (WGS) entry which is preliminary data.</text>
</comment>
<dbReference type="GO" id="GO:0009411">
    <property type="term" value="P:response to UV"/>
    <property type="evidence" value="ECO:0007669"/>
    <property type="project" value="TreeGrafter"/>
</dbReference>
<reference evidence="13 14" key="1">
    <citation type="journal article" date="2018" name="Gigascience">
        <title>Genomes of trombidid mites reveal novel predicted allergens and laterally-transferred genes associated with secondary metabolism.</title>
        <authorList>
            <person name="Dong X."/>
            <person name="Chaisiri K."/>
            <person name="Xia D."/>
            <person name="Armstrong S.D."/>
            <person name="Fang Y."/>
            <person name="Donnelly M.J."/>
            <person name="Kadowaki T."/>
            <person name="McGarry J.W."/>
            <person name="Darby A.C."/>
            <person name="Makepeace B.L."/>
        </authorList>
    </citation>
    <scope>NUCLEOTIDE SEQUENCE [LARGE SCALE GENOMIC DNA]</scope>
    <source>
        <strain evidence="13">UoL-UT</strain>
    </source>
</reference>
<dbReference type="SUPFAM" id="SSF50978">
    <property type="entry name" value="WD40 repeat-like"/>
    <property type="match status" value="1"/>
</dbReference>
<evidence type="ECO:0000313" key="13">
    <source>
        <dbReference type="EMBL" id="RWS23586.1"/>
    </source>
</evidence>